<feature type="chain" id="PRO_5009752607" evidence="2">
    <location>
        <begin position="19"/>
        <end position="420"/>
    </location>
</feature>
<dbReference type="GO" id="GO:0046872">
    <property type="term" value="F:metal ion binding"/>
    <property type="evidence" value="ECO:0007669"/>
    <property type="project" value="UniProtKB-KW"/>
</dbReference>
<evidence type="ECO:0000313" key="4">
    <source>
        <dbReference type="EMBL" id="KGO53093.1"/>
    </source>
</evidence>
<evidence type="ECO:0000313" key="5">
    <source>
        <dbReference type="Proteomes" id="UP000030143"/>
    </source>
</evidence>
<protein>
    <submittedName>
        <fullName evidence="4">Tyrosinase</fullName>
    </submittedName>
</protein>
<name>A0A0A2JEJ9_PENEN</name>
<feature type="domain" description="Tyrosinase copper-binding" evidence="3">
    <location>
        <begin position="342"/>
        <end position="353"/>
    </location>
</feature>
<dbReference type="InterPro" id="IPR008922">
    <property type="entry name" value="Di-copper_centre_dom_sf"/>
</dbReference>
<dbReference type="EMBL" id="JQFZ01000252">
    <property type="protein sequence ID" value="KGO53093.1"/>
    <property type="molecule type" value="Genomic_DNA"/>
</dbReference>
<dbReference type="PANTHER" id="PTHR11474:SF116">
    <property type="entry name" value="TYROSINASE"/>
    <property type="match status" value="1"/>
</dbReference>
<dbReference type="PhylomeDB" id="A0A0A2JEJ9"/>
<dbReference type="PANTHER" id="PTHR11474">
    <property type="entry name" value="TYROSINASE FAMILY MEMBER"/>
    <property type="match status" value="1"/>
</dbReference>
<sequence length="420" mass="45113">MVAVSILTLGALFTQAWAMPAATGSAIVSAATPAAATPTAATPTAASTSLPVAESQLDNLAGLAYNASVESVSSDSDIEKRGGCSLSNLRIRRDWRAFSSPQKKAYIKSILCLQELPSLTPSDRAPGARSRYDDFVATHINQTMTIHYTGTFLGWHRYFIWNFEEAMRNECGYTGDFPYWNWGADAGSLENSQVFDGSDTSMSGNGAHIDAVGDIELSLGSYPVIHLPTGNGGGCVTSGPFTNYSVNLGPVSLMLPGGETGSTANPFAYNPRCLKRDLSTKIIQDYANFTSIVDLILRYDNVYDFQMNMQGVPGSGSIGVHGGGHYSMGGDPSRDVFVSPGDPAFWLHHGMIDRTWWIWQNLNLRKRLNAISGTGTFLNGPASPNTTLDTLINIGYAGGETVAMRDIMSTVSGPFCYIYL</sequence>
<dbReference type="VEuPathDB" id="FungiDB:PEXP_035270"/>
<proteinExistence type="predicted"/>
<dbReference type="InterPro" id="IPR002227">
    <property type="entry name" value="Tyrosinase_Cu-bd"/>
</dbReference>
<gene>
    <name evidence="4" type="ORF">PEX2_057360</name>
</gene>
<dbReference type="RefSeq" id="XP_016595732.1">
    <property type="nucleotide sequence ID" value="XM_016743010.1"/>
</dbReference>
<dbReference type="GeneID" id="27678429"/>
<dbReference type="Gene3D" id="1.10.1280.10">
    <property type="entry name" value="Di-copper center containing domain from catechol oxidase"/>
    <property type="match status" value="1"/>
</dbReference>
<evidence type="ECO:0000256" key="1">
    <source>
        <dbReference type="ARBA" id="ARBA00022723"/>
    </source>
</evidence>
<dbReference type="OrthoDB" id="6132182at2759"/>
<dbReference type="PRINTS" id="PR00092">
    <property type="entry name" value="TYROSINASE"/>
</dbReference>
<organism evidence="4 5">
    <name type="scientific">Penicillium expansum</name>
    <name type="common">Blue mold rot fungus</name>
    <dbReference type="NCBI Taxonomy" id="27334"/>
    <lineage>
        <taxon>Eukaryota</taxon>
        <taxon>Fungi</taxon>
        <taxon>Dikarya</taxon>
        <taxon>Ascomycota</taxon>
        <taxon>Pezizomycotina</taxon>
        <taxon>Eurotiomycetes</taxon>
        <taxon>Eurotiomycetidae</taxon>
        <taxon>Eurotiales</taxon>
        <taxon>Aspergillaceae</taxon>
        <taxon>Penicillium</taxon>
    </lineage>
</organism>
<keyword evidence="1" id="KW-0479">Metal-binding</keyword>
<keyword evidence="2" id="KW-0732">Signal</keyword>
<dbReference type="STRING" id="27334.A0A0A2JEJ9"/>
<evidence type="ECO:0000256" key="2">
    <source>
        <dbReference type="SAM" id="SignalP"/>
    </source>
</evidence>
<dbReference type="GO" id="GO:0016491">
    <property type="term" value="F:oxidoreductase activity"/>
    <property type="evidence" value="ECO:0007669"/>
    <property type="project" value="InterPro"/>
</dbReference>
<dbReference type="Proteomes" id="UP000030143">
    <property type="component" value="Unassembled WGS sequence"/>
</dbReference>
<dbReference type="Pfam" id="PF00264">
    <property type="entry name" value="Tyrosinase"/>
    <property type="match status" value="1"/>
</dbReference>
<evidence type="ECO:0000259" key="3">
    <source>
        <dbReference type="PROSITE" id="PS00498"/>
    </source>
</evidence>
<dbReference type="AlphaFoldDB" id="A0A0A2JEJ9"/>
<dbReference type="HOGENOM" id="CLU_035914_0_1_1"/>
<dbReference type="PROSITE" id="PS00498">
    <property type="entry name" value="TYROSINASE_2"/>
    <property type="match status" value="1"/>
</dbReference>
<dbReference type="InterPro" id="IPR050316">
    <property type="entry name" value="Tyrosinase/Hemocyanin"/>
</dbReference>
<reference evidence="4 5" key="1">
    <citation type="journal article" date="2015" name="Mol. Plant Microbe Interact.">
        <title>Genome, transcriptome, and functional analyses of Penicillium expansum provide new insights into secondary metabolism and pathogenicity.</title>
        <authorList>
            <person name="Ballester A.R."/>
            <person name="Marcet-Houben M."/>
            <person name="Levin E."/>
            <person name="Sela N."/>
            <person name="Selma-Lazaro C."/>
            <person name="Carmona L."/>
            <person name="Wisniewski M."/>
            <person name="Droby S."/>
            <person name="Gonzalez-Candelas L."/>
            <person name="Gabaldon T."/>
        </authorList>
    </citation>
    <scope>NUCLEOTIDE SEQUENCE [LARGE SCALE GENOMIC DNA]</scope>
    <source>
        <strain evidence="4 5">MD-8</strain>
    </source>
</reference>
<feature type="signal peptide" evidence="2">
    <location>
        <begin position="1"/>
        <end position="18"/>
    </location>
</feature>
<dbReference type="SUPFAM" id="SSF48056">
    <property type="entry name" value="Di-copper centre-containing domain"/>
    <property type="match status" value="1"/>
</dbReference>
<accession>A0A0A2JEJ9</accession>
<keyword evidence="5" id="KW-1185">Reference proteome</keyword>
<comment type="caution">
    <text evidence="4">The sequence shown here is derived from an EMBL/GenBank/DDBJ whole genome shotgun (WGS) entry which is preliminary data.</text>
</comment>